<reference evidence="1 2" key="1">
    <citation type="submission" date="2016-02" db="EMBL/GenBank/DDBJ databases">
        <title>Genome analysis of coral dinoflagellate symbionts highlights evolutionary adaptations to a symbiotic lifestyle.</title>
        <authorList>
            <person name="Aranda M."/>
            <person name="Li Y."/>
            <person name="Liew Y.J."/>
            <person name="Baumgarten S."/>
            <person name="Simakov O."/>
            <person name="Wilson M."/>
            <person name="Piel J."/>
            <person name="Ashoor H."/>
            <person name="Bougouffa S."/>
            <person name="Bajic V.B."/>
            <person name="Ryu T."/>
            <person name="Ravasi T."/>
            <person name="Bayer T."/>
            <person name="Micklem G."/>
            <person name="Kim H."/>
            <person name="Bhak J."/>
            <person name="Lajeunesse T.C."/>
            <person name="Voolstra C.R."/>
        </authorList>
    </citation>
    <scope>NUCLEOTIDE SEQUENCE [LARGE SCALE GENOMIC DNA]</scope>
    <source>
        <strain evidence="1 2">CCMP2467</strain>
    </source>
</reference>
<gene>
    <name evidence="1" type="ORF">AK812_SmicGene47012</name>
</gene>
<evidence type="ECO:0000313" key="1">
    <source>
        <dbReference type="EMBL" id="OLP73673.1"/>
    </source>
</evidence>
<name>A0A1Q9BSK8_SYMMI</name>
<feature type="non-terminal residue" evidence="1">
    <location>
        <position position="34"/>
    </location>
</feature>
<proteinExistence type="predicted"/>
<dbReference type="AlphaFoldDB" id="A0A1Q9BSK8"/>
<sequence length="34" mass="3981">LALHRDRGACRCHHQQRDAAGDLLRRCLRLLRCP</sequence>
<dbReference type="Proteomes" id="UP000186817">
    <property type="component" value="Unassembled WGS sequence"/>
</dbReference>
<keyword evidence="2" id="KW-1185">Reference proteome</keyword>
<protein>
    <submittedName>
        <fullName evidence="1">Uncharacterized protein</fullName>
    </submittedName>
</protein>
<comment type="caution">
    <text evidence="1">The sequence shown here is derived from an EMBL/GenBank/DDBJ whole genome shotgun (WGS) entry which is preliminary data.</text>
</comment>
<accession>A0A1Q9BSK8</accession>
<dbReference type="EMBL" id="LSRX01004994">
    <property type="protein sequence ID" value="OLP73673.1"/>
    <property type="molecule type" value="Genomic_DNA"/>
</dbReference>
<organism evidence="1 2">
    <name type="scientific">Symbiodinium microadriaticum</name>
    <name type="common">Dinoflagellate</name>
    <name type="synonym">Zooxanthella microadriatica</name>
    <dbReference type="NCBI Taxonomy" id="2951"/>
    <lineage>
        <taxon>Eukaryota</taxon>
        <taxon>Sar</taxon>
        <taxon>Alveolata</taxon>
        <taxon>Dinophyceae</taxon>
        <taxon>Suessiales</taxon>
        <taxon>Symbiodiniaceae</taxon>
        <taxon>Symbiodinium</taxon>
    </lineage>
</organism>
<feature type="non-terminal residue" evidence="1">
    <location>
        <position position="1"/>
    </location>
</feature>
<evidence type="ECO:0000313" key="2">
    <source>
        <dbReference type="Proteomes" id="UP000186817"/>
    </source>
</evidence>